<protein>
    <submittedName>
        <fullName evidence="8">Tumor necrosis factor ligand superfamily member 15</fullName>
    </submittedName>
</protein>
<gene>
    <name evidence="8" type="primary">TNFSF15</name>
</gene>
<dbReference type="InterPro" id="IPR006052">
    <property type="entry name" value="TNF_dom"/>
</dbReference>
<evidence type="ECO:0000256" key="5">
    <source>
        <dbReference type="SAM" id="Phobius"/>
    </source>
</evidence>
<keyword evidence="3" id="KW-0202">Cytokine</keyword>
<dbReference type="Proteomes" id="UP001652642">
    <property type="component" value="Chromosome Z"/>
</dbReference>
<dbReference type="PANTHER" id="PTHR11471">
    <property type="entry name" value="TUMOR NECROSIS FACTOR FAMILY MEMBER"/>
    <property type="match status" value="1"/>
</dbReference>
<evidence type="ECO:0000313" key="8">
    <source>
        <dbReference type="RefSeq" id="XP_020668910.2"/>
    </source>
</evidence>
<proteinExistence type="inferred from homology"/>
<evidence type="ECO:0000256" key="2">
    <source>
        <dbReference type="ARBA" id="ARBA00008670"/>
    </source>
</evidence>
<evidence type="ECO:0000313" key="7">
    <source>
        <dbReference type="Proteomes" id="UP001652642"/>
    </source>
</evidence>
<dbReference type="InParanoid" id="A0A6J0VBM1"/>
<keyword evidence="5" id="KW-0812">Transmembrane</keyword>
<dbReference type="GO" id="GO:0005164">
    <property type="term" value="F:tumor necrosis factor receptor binding"/>
    <property type="evidence" value="ECO:0007669"/>
    <property type="project" value="InterPro"/>
</dbReference>
<dbReference type="PANTHER" id="PTHR11471:SF24">
    <property type="entry name" value="TUMOR NECROSIS FACTOR LIGAND SUPERFAMILY MEMBER 15"/>
    <property type="match status" value="1"/>
</dbReference>
<dbReference type="KEGG" id="pvt:110089881"/>
<dbReference type="AlphaFoldDB" id="A0A6J0VBM1"/>
<dbReference type="CDD" id="cd00184">
    <property type="entry name" value="TNF"/>
    <property type="match status" value="1"/>
</dbReference>
<dbReference type="PROSITE" id="PS50049">
    <property type="entry name" value="THD_2"/>
    <property type="match status" value="1"/>
</dbReference>
<comment type="subcellular location">
    <subcellularLocation>
        <location evidence="1">Membrane</location>
    </subcellularLocation>
</comment>
<comment type="similarity">
    <text evidence="2">Belongs to the tumor necrosis factor family.</text>
</comment>
<dbReference type="Gene3D" id="2.60.120.40">
    <property type="match status" value="1"/>
</dbReference>
<keyword evidence="4 5" id="KW-0472">Membrane</keyword>
<keyword evidence="7" id="KW-1185">Reference proteome</keyword>
<dbReference type="CTD" id="9966"/>
<dbReference type="FunCoup" id="A0A6J0VBM1">
    <property type="interactions" value="68"/>
</dbReference>
<evidence type="ECO:0000256" key="1">
    <source>
        <dbReference type="ARBA" id="ARBA00004370"/>
    </source>
</evidence>
<feature type="domain" description="THD" evidence="6">
    <location>
        <begin position="71"/>
        <end position="226"/>
    </location>
</feature>
<evidence type="ECO:0000256" key="3">
    <source>
        <dbReference type="ARBA" id="ARBA00022514"/>
    </source>
</evidence>
<dbReference type="RefSeq" id="XP_020668910.2">
    <property type="nucleotide sequence ID" value="XM_020813251.2"/>
</dbReference>
<dbReference type="Pfam" id="PF00229">
    <property type="entry name" value="TNF"/>
    <property type="match status" value="1"/>
</dbReference>
<dbReference type="GO" id="GO:0005615">
    <property type="term" value="C:extracellular space"/>
    <property type="evidence" value="ECO:0007669"/>
    <property type="project" value="UniProtKB-KW"/>
</dbReference>
<dbReference type="SMART" id="SM00207">
    <property type="entry name" value="TNF"/>
    <property type="match status" value="1"/>
</dbReference>
<evidence type="ECO:0000256" key="4">
    <source>
        <dbReference type="ARBA" id="ARBA00023136"/>
    </source>
</evidence>
<keyword evidence="5" id="KW-1133">Transmembrane helix</keyword>
<dbReference type="InterPro" id="IPR008983">
    <property type="entry name" value="Tumour_necrosis_fac-like_dom"/>
</dbReference>
<evidence type="ECO:0000259" key="6">
    <source>
        <dbReference type="PROSITE" id="PS50049"/>
    </source>
</evidence>
<name>A0A6J0VBM1_9SAUR</name>
<feature type="transmembrane region" description="Helical" evidence="5">
    <location>
        <begin position="12"/>
        <end position="33"/>
    </location>
</feature>
<dbReference type="GO" id="GO:0005125">
    <property type="term" value="F:cytokine activity"/>
    <property type="evidence" value="ECO:0007669"/>
    <property type="project" value="UniProtKB-KW"/>
</dbReference>
<sequence length="226" mass="25443">MHASEADVRTLRYLTAFCLVFSLTLSLPVLYLLRESFRAREQEMPVGIMPEAQRVKGDPPSLYSCPPSNKPRVHLSGDPVDSDPKCIPDRLQTLHWRNDRGNGDQITYQNGSVTVPQDGDYFVYAQVTYLFHDGIARETMYCGMNISAGILVEQVILKKSASYGSQEREQLRISSSIGKKEKWKTTLYLGGVIQLRENDQVMVKVSDPGLVDIHKPGRTFFGAFLI</sequence>
<dbReference type="OrthoDB" id="9936525at2759"/>
<organism evidence="7 8">
    <name type="scientific">Pogona vitticeps</name>
    <name type="common">central bearded dragon</name>
    <dbReference type="NCBI Taxonomy" id="103695"/>
    <lineage>
        <taxon>Eukaryota</taxon>
        <taxon>Metazoa</taxon>
        <taxon>Chordata</taxon>
        <taxon>Craniata</taxon>
        <taxon>Vertebrata</taxon>
        <taxon>Euteleostomi</taxon>
        <taxon>Lepidosauria</taxon>
        <taxon>Squamata</taxon>
        <taxon>Bifurcata</taxon>
        <taxon>Unidentata</taxon>
        <taxon>Episquamata</taxon>
        <taxon>Toxicofera</taxon>
        <taxon>Iguania</taxon>
        <taxon>Acrodonta</taxon>
        <taxon>Agamidae</taxon>
        <taxon>Amphibolurinae</taxon>
        <taxon>Pogona</taxon>
    </lineage>
</organism>
<dbReference type="GO" id="GO:0016020">
    <property type="term" value="C:membrane"/>
    <property type="evidence" value="ECO:0007669"/>
    <property type="project" value="UniProtKB-SubCell"/>
</dbReference>
<reference evidence="8" key="1">
    <citation type="submission" date="2025-08" db="UniProtKB">
        <authorList>
            <consortium name="RefSeq"/>
        </authorList>
    </citation>
    <scope>IDENTIFICATION</scope>
</reference>
<dbReference type="GeneID" id="110089881"/>
<dbReference type="SUPFAM" id="SSF49842">
    <property type="entry name" value="TNF-like"/>
    <property type="match status" value="1"/>
</dbReference>
<accession>A0A6J0VBM1</accession>
<dbReference type="GO" id="GO:0006955">
    <property type="term" value="P:immune response"/>
    <property type="evidence" value="ECO:0007669"/>
    <property type="project" value="InterPro"/>
</dbReference>